<feature type="domain" description="Tail sheath protein C-terminal" evidence="3">
    <location>
        <begin position="381"/>
        <end position="493"/>
    </location>
</feature>
<accession>A0ABT6XLC1</accession>
<evidence type="ECO:0000313" key="5">
    <source>
        <dbReference type="Proteomes" id="UP001321580"/>
    </source>
</evidence>
<comment type="similarity">
    <text evidence="1">Belongs to the myoviridae tail sheath protein family.</text>
</comment>
<feature type="domain" description="Tail sheath protein subtilisin-like" evidence="2">
    <location>
        <begin position="211"/>
        <end position="371"/>
    </location>
</feature>
<dbReference type="InterPro" id="IPR020287">
    <property type="entry name" value="Tail_sheath_C"/>
</dbReference>
<dbReference type="InterPro" id="IPR007067">
    <property type="entry name" value="Tail_sheath"/>
</dbReference>
<evidence type="ECO:0000259" key="3">
    <source>
        <dbReference type="Pfam" id="PF17482"/>
    </source>
</evidence>
<dbReference type="PIRSF" id="PIRSF007349">
    <property type="entry name" value="Tsp_L"/>
    <property type="match status" value="1"/>
</dbReference>
<dbReference type="Pfam" id="PF04984">
    <property type="entry name" value="Phage_sheath_1"/>
    <property type="match status" value="1"/>
</dbReference>
<dbReference type="Proteomes" id="UP001321580">
    <property type="component" value="Unassembled WGS sequence"/>
</dbReference>
<protein>
    <submittedName>
        <fullName evidence="4">Phage tail sheath C-terminal domain-containing protein</fullName>
    </submittedName>
</protein>
<name>A0ABT6XLC1_9GAMM</name>
<organism evidence="4 5">
    <name type="scientific">Lysobacter stagni</name>
    <dbReference type="NCBI Taxonomy" id="3045172"/>
    <lineage>
        <taxon>Bacteria</taxon>
        <taxon>Pseudomonadati</taxon>
        <taxon>Pseudomonadota</taxon>
        <taxon>Gammaproteobacteria</taxon>
        <taxon>Lysobacterales</taxon>
        <taxon>Lysobacteraceae</taxon>
        <taxon>Lysobacter</taxon>
    </lineage>
</organism>
<evidence type="ECO:0000256" key="1">
    <source>
        <dbReference type="ARBA" id="ARBA00008005"/>
    </source>
</evidence>
<evidence type="ECO:0000259" key="2">
    <source>
        <dbReference type="Pfam" id="PF04984"/>
    </source>
</evidence>
<keyword evidence="5" id="KW-1185">Reference proteome</keyword>
<evidence type="ECO:0000313" key="4">
    <source>
        <dbReference type="EMBL" id="MDI9240738.1"/>
    </source>
</evidence>
<dbReference type="InterPro" id="IPR035089">
    <property type="entry name" value="Phage_sheath_subtilisin"/>
</dbReference>
<dbReference type="EMBL" id="JASGBI010000002">
    <property type="protein sequence ID" value="MDI9240738.1"/>
    <property type="molecule type" value="Genomic_DNA"/>
</dbReference>
<comment type="caution">
    <text evidence="4">The sequence shown here is derived from an EMBL/GenBank/DDBJ whole genome shotgun (WGS) entry which is preliminary data.</text>
</comment>
<sequence>MISFDQIPNDLRTPGVYTEINSSRAVSGAQLLRYRVLLIGQKLQDGAASPLVPVRVTHLDTARGLFGAGSMLATMVEAALAQGGTNELWALPLQDADEAVASQGAIALAGQANAAGTLSIYIAGKACHVAVAAGDTAEELAAKLHGALDELADLPVVVTGLPAPLDALGDTVVQLQARHRGEAGDDIDIRLNLHGEPAVPGITTTITAMSGGARNPDVRPAIAALGDDWFQVWALPYTNAANLVEVENELADRFDAMREIEGHAFAAARGTLAELSALGTSRNSPHVSIVAAGSEPMPPWAKAAETAAIAARYASLDPARPLKALPYRYCLPPAEIDRQTLQERNLLLFDGIATTTVEAGGVMVTERLITTYRRNAAGAVDTAYLDVETLFTLSTLRHDWKNYLLTKYPRHKVGNDGVRFAPGQAVVTPGLIKAEAVSKFREWEELGLVENFDQFRADLIVERNAADPSRIDVLLPPDLINGLRILATQIQFRL</sequence>
<dbReference type="Pfam" id="PF17482">
    <property type="entry name" value="Phage_sheath_1C"/>
    <property type="match status" value="1"/>
</dbReference>
<gene>
    <name evidence="4" type="ORF">QLQ15_17685</name>
</gene>
<dbReference type="RefSeq" id="WP_283214219.1">
    <property type="nucleotide sequence ID" value="NZ_JASGBI010000002.1"/>
</dbReference>
<reference evidence="4 5" key="1">
    <citation type="submission" date="2023-05" db="EMBL/GenBank/DDBJ databases">
        <title>Lysobacter sp. strain LF1 Genome sequencing and assembly.</title>
        <authorList>
            <person name="Jung Y."/>
        </authorList>
    </citation>
    <scope>NUCLEOTIDE SEQUENCE [LARGE SCALE GENOMIC DNA]</scope>
    <source>
        <strain evidence="4 5">LF1</strain>
    </source>
</reference>
<proteinExistence type="inferred from homology"/>